<dbReference type="AlphaFoldDB" id="A0A1H3L326"/>
<feature type="transmembrane region" description="Helical" evidence="19">
    <location>
        <begin position="240"/>
        <end position="261"/>
    </location>
</feature>
<dbReference type="RefSeq" id="WP_092741633.1">
    <property type="nucleotide sequence ID" value="NZ_FNOV01000010.1"/>
</dbReference>
<dbReference type="EC" id="2.7.8.26" evidence="5 19"/>
<dbReference type="PANTHER" id="PTHR34148:SF1">
    <property type="entry name" value="ADENOSYLCOBINAMIDE-GDP RIBAZOLETRANSFERASE"/>
    <property type="match status" value="1"/>
</dbReference>
<comment type="subcellular location">
    <subcellularLocation>
        <location evidence="2 19">Cell membrane</location>
        <topology evidence="2 19">Multi-pass membrane protein</topology>
    </subcellularLocation>
</comment>
<evidence type="ECO:0000313" key="21">
    <source>
        <dbReference type="Proteomes" id="UP000199249"/>
    </source>
</evidence>
<name>A0A1H3L326_9BACT</name>
<comment type="caution">
    <text evidence="19">Lacks conserved residue(s) required for the propagation of feature annotation.</text>
</comment>
<keyword evidence="9 19" id="KW-0808">Transferase</keyword>
<evidence type="ECO:0000256" key="1">
    <source>
        <dbReference type="ARBA" id="ARBA00001946"/>
    </source>
</evidence>
<reference evidence="21" key="1">
    <citation type="submission" date="2016-10" db="EMBL/GenBank/DDBJ databases">
        <authorList>
            <person name="Varghese N."/>
            <person name="Submissions S."/>
        </authorList>
    </citation>
    <scope>NUCLEOTIDE SEQUENCE [LARGE SCALE GENOMIC DNA]</scope>
    <source>
        <strain evidence="21">CGMCC 1.8975</strain>
    </source>
</reference>
<dbReference type="NCBIfam" id="NF001277">
    <property type="entry name" value="PRK00235.1-3"/>
    <property type="match status" value="1"/>
</dbReference>
<keyword evidence="12 19" id="KW-1133">Transmembrane helix</keyword>
<comment type="catalytic activity">
    <reaction evidence="17 19">
        <text>alpha-ribazole + adenosylcob(III)inamide-GDP = adenosylcob(III)alamin + GMP + H(+)</text>
        <dbReference type="Rhea" id="RHEA:16049"/>
        <dbReference type="ChEBI" id="CHEBI:10329"/>
        <dbReference type="ChEBI" id="CHEBI:15378"/>
        <dbReference type="ChEBI" id="CHEBI:18408"/>
        <dbReference type="ChEBI" id="CHEBI:58115"/>
        <dbReference type="ChEBI" id="CHEBI:60487"/>
        <dbReference type="EC" id="2.7.8.26"/>
    </reaction>
</comment>
<evidence type="ECO:0000313" key="20">
    <source>
        <dbReference type="EMBL" id="SDY58760.1"/>
    </source>
</evidence>
<evidence type="ECO:0000256" key="19">
    <source>
        <dbReference type="HAMAP-Rule" id="MF_00719"/>
    </source>
</evidence>
<evidence type="ECO:0000256" key="2">
    <source>
        <dbReference type="ARBA" id="ARBA00004651"/>
    </source>
</evidence>
<keyword evidence="11 19" id="KW-0460">Magnesium</keyword>
<dbReference type="InterPro" id="IPR003805">
    <property type="entry name" value="CobS"/>
</dbReference>
<dbReference type="NCBIfam" id="TIGR00317">
    <property type="entry name" value="cobS"/>
    <property type="match status" value="1"/>
</dbReference>
<dbReference type="EMBL" id="FNOV01000010">
    <property type="protein sequence ID" value="SDY58760.1"/>
    <property type="molecule type" value="Genomic_DNA"/>
</dbReference>
<evidence type="ECO:0000256" key="6">
    <source>
        <dbReference type="ARBA" id="ARBA00015850"/>
    </source>
</evidence>
<evidence type="ECO:0000256" key="16">
    <source>
        <dbReference type="ARBA" id="ARBA00032853"/>
    </source>
</evidence>
<sequence>MNSLLRHHLRLLLLAVQFYTRLPIPAWVGYSDELLNKATIYFPVIGWLVGGVAAAVYAGGRLLFHQNDVALVLSLGAGILLTGAFHEDGFADTCDGFGGGWTKLRILEIMKDSRLGTYGVVGLLLLLALKLAALRGLSPAGVSIALLVAHPLSRATALTCIFSHQYARENEDSKAKPVAKKISRMELAAGLLLGALPLLVYAGWAGSPAALLVLVPVFAVKTYLARYFQRWINGYTGDCLGAIQQATEVTVYLFFLILTTWSSL</sequence>
<keyword evidence="10 19" id="KW-0812">Transmembrane</keyword>
<evidence type="ECO:0000256" key="10">
    <source>
        <dbReference type="ARBA" id="ARBA00022692"/>
    </source>
</evidence>
<comment type="catalytic activity">
    <reaction evidence="18 19">
        <text>alpha-ribazole 5'-phosphate + adenosylcob(III)inamide-GDP = adenosylcob(III)alamin 5'-phosphate + GMP + H(+)</text>
        <dbReference type="Rhea" id="RHEA:23560"/>
        <dbReference type="ChEBI" id="CHEBI:15378"/>
        <dbReference type="ChEBI" id="CHEBI:57918"/>
        <dbReference type="ChEBI" id="CHEBI:58115"/>
        <dbReference type="ChEBI" id="CHEBI:60487"/>
        <dbReference type="ChEBI" id="CHEBI:60493"/>
        <dbReference type="EC" id="2.7.8.26"/>
    </reaction>
</comment>
<feature type="transmembrane region" description="Helical" evidence="19">
    <location>
        <begin position="115"/>
        <end position="134"/>
    </location>
</feature>
<comment type="cofactor">
    <cofactor evidence="1 19">
        <name>Mg(2+)</name>
        <dbReference type="ChEBI" id="CHEBI:18420"/>
    </cofactor>
</comment>
<dbReference type="GO" id="GO:0009236">
    <property type="term" value="P:cobalamin biosynthetic process"/>
    <property type="evidence" value="ECO:0007669"/>
    <property type="project" value="UniProtKB-UniRule"/>
</dbReference>
<evidence type="ECO:0000256" key="9">
    <source>
        <dbReference type="ARBA" id="ARBA00022679"/>
    </source>
</evidence>
<dbReference type="OrthoDB" id="9794626at2"/>
<keyword evidence="8 19" id="KW-0169">Cobalamin biosynthesis</keyword>
<comment type="pathway">
    <text evidence="3 19">Cofactor biosynthesis; adenosylcobalamin biosynthesis; adenosylcobalamin from cob(II)yrinate a,c-diamide: step 7/7.</text>
</comment>
<keyword evidence="21" id="KW-1185">Reference proteome</keyword>
<evidence type="ECO:0000256" key="8">
    <source>
        <dbReference type="ARBA" id="ARBA00022573"/>
    </source>
</evidence>
<evidence type="ECO:0000256" key="3">
    <source>
        <dbReference type="ARBA" id="ARBA00004663"/>
    </source>
</evidence>
<organism evidence="20 21">
    <name type="scientific">Hymenobacter psychrophilus</name>
    <dbReference type="NCBI Taxonomy" id="651662"/>
    <lineage>
        <taxon>Bacteria</taxon>
        <taxon>Pseudomonadati</taxon>
        <taxon>Bacteroidota</taxon>
        <taxon>Cytophagia</taxon>
        <taxon>Cytophagales</taxon>
        <taxon>Hymenobacteraceae</taxon>
        <taxon>Hymenobacter</taxon>
    </lineage>
</organism>
<evidence type="ECO:0000256" key="13">
    <source>
        <dbReference type="ARBA" id="ARBA00023136"/>
    </source>
</evidence>
<evidence type="ECO:0000256" key="17">
    <source>
        <dbReference type="ARBA" id="ARBA00048623"/>
    </source>
</evidence>
<evidence type="ECO:0000256" key="5">
    <source>
        <dbReference type="ARBA" id="ARBA00013200"/>
    </source>
</evidence>
<dbReference type="UniPathway" id="UPA00148">
    <property type="reaction ID" value="UER00238"/>
</dbReference>
<evidence type="ECO:0000256" key="15">
    <source>
        <dbReference type="ARBA" id="ARBA00032605"/>
    </source>
</evidence>
<evidence type="ECO:0000256" key="11">
    <source>
        <dbReference type="ARBA" id="ARBA00022842"/>
    </source>
</evidence>
<dbReference type="GO" id="GO:0051073">
    <property type="term" value="F:adenosylcobinamide-GDP ribazoletransferase activity"/>
    <property type="evidence" value="ECO:0007669"/>
    <property type="project" value="UniProtKB-UniRule"/>
</dbReference>
<feature type="transmembrane region" description="Helical" evidence="19">
    <location>
        <begin position="40"/>
        <end position="58"/>
    </location>
</feature>
<protein>
    <recommendedName>
        <fullName evidence="6 19">Adenosylcobinamide-GDP ribazoletransferase</fullName>
        <ecNumber evidence="5 19">2.7.8.26</ecNumber>
    </recommendedName>
    <alternativeName>
        <fullName evidence="16 19">Cobalamin synthase</fullName>
    </alternativeName>
    <alternativeName>
        <fullName evidence="15 19">Cobalamin-5'-phosphate synthase</fullName>
    </alternativeName>
</protein>
<evidence type="ECO:0000256" key="7">
    <source>
        <dbReference type="ARBA" id="ARBA00022475"/>
    </source>
</evidence>
<dbReference type="GO" id="GO:0005886">
    <property type="term" value="C:plasma membrane"/>
    <property type="evidence" value="ECO:0007669"/>
    <property type="project" value="UniProtKB-SubCell"/>
</dbReference>
<evidence type="ECO:0000256" key="4">
    <source>
        <dbReference type="ARBA" id="ARBA00010561"/>
    </source>
</evidence>
<gene>
    <name evidence="19" type="primary">cobS</name>
    <name evidence="20" type="ORF">SAMN04488069_11077</name>
</gene>
<keyword evidence="7 19" id="KW-1003">Cell membrane</keyword>
<proteinExistence type="inferred from homology"/>
<evidence type="ECO:0000256" key="18">
    <source>
        <dbReference type="ARBA" id="ARBA00049504"/>
    </source>
</evidence>
<comment type="similarity">
    <text evidence="4 19">Belongs to the CobS family.</text>
</comment>
<evidence type="ECO:0000256" key="14">
    <source>
        <dbReference type="ARBA" id="ARBA00025228"/>
    </source>
</evidence>
<accession>A0A1H3L326</accession>
<evidence type="ECO:0000256" key="12">
    <source>
        <dbReference type="ARBA" id="ARBA00022989"/>
    </source>
</evidence>
<dbReference type="PANTHER" id="PTHR34148">
    <property type="entry name" value="ADENOSYLCOBINAMIDE-GDP RIBAZOLETRANSFERASE"/>
    <property type="match status" value="1"/>
</dbReference>
<dbReference type="STRING" id="651662.SAMN04488069_11077"/>
<dbReference type="HAMAP" id="MF_00719">
    <property type="entry name" value="CobS"/>
    <property type="match status" value="1"/>
</dbReference>
<dbReference type="GO" id="GO:0008818">
    <property type="term" value="F:cobalamin 5'-phosphate synthase activity"/>
    <property type="evidence" value="ECO:0007669"/>
    <property type="project" value="UniProtKB-UniRule"/>
</dbReference>
<dbReference type="Proteomes" id="UP000199249">
    <property type="component" value="Unassembled WGS sequence"/>
</dbReference>
<comment type="function">
    <text evidence="14 19">Joins adenosylcobinamide-GDP and alpha-ribazole to generate adenosylcobalamin (Ado-cobalamin). Also synthesizes adenosylcobalamin 5'-phosphate from adenosylcobinamide-GDP and alpha-ribazole 5'-phosphate.</text>
</comment>
<dbReference type="Pfam" id="PF02654">
    <property type="entry name" value="CobS"/>
    <property type="match status" value="1"/>
</dbReference>
<keyword evidence="13 19" id="KW-0472">Membrane</keyword>